<feature type="region of interest" description="Disordered" evidence="1">
    <location>
        <begin position="138"/>
        <end position="283"/>
    </location>
</feature>
<feature type="compositionally biased region" description="Low complexity" evidence="1">
    <location>
        <begin position="183"/>
        <end position="198"/>
    </location>
</feature>
<feature type="compositionally biased region" description="Basic and acidic residues" evidence="1">
    <location>
        <begin position="167"/>
        <end position="176"/>
    </location>
</feature>
<organism evidence="2 3">
    <name type="scientific">Carnegiea gigantea</name>
    <dbReference type="NCBI Taxonomy" id="171969"/>
    <lineage>
        <taxon>Eukaryota</taxon>
        <taxon>Viridiplantae</taxon>
        <taxon>Streptophyta</taxon>
        <taxon>Embryophyta</taxon>
        <taxon>Tracheophyta</taxon>
        <taxon>Spermatophyta</taxon>
        <taxon>Magnoliopsida</taxon>
        <taxon>eudicotyledons</taxon>
        <taxon>Gunneridae</taxon>
        <taxon>Pentapetalae</taxon>
        <taxon>Caryophyllales</taxon>
        <taxon>Cactineae</taxon>
        <taxon>Cactaceae</taxon>
        <taxon>Cactoideae</taxon>
        <taxon>Echinocereeae</taxon>
        <taxon>Carnegiea</taxon>
    </lineage>
</organism>
<feature type="region of interest" description="Disordered" evidence="1">
    <location>
        <begin position="716"/>
        <end position="740"/>
    </location>
</feature>
<dbReference type="AlphaFoldDB" id="A0A9Q1Q9X3"/>
<feature type="compositionally biased region" description="Pro residues" evidence="1">
    <location>
        <begin position="12"/>
        <end position="25"/>
    </location>
</feature>
<feature type="compositionally biased region" description="Polar residues" evidence="1">
    <location>
        <begin position="338"/>
        <end position="348"/>
    </location>
</feature>
<name>A0A9Q1Q9X3_9CARY</name>
<comment type="caution">
    <text evidence="2">The sequence shown here is derived from an EMBL/GenBank/DDBJ whole genome shotgun (WGS) entry which is preliminary data.</text>
</comment>
<accession>A0A9Q1Q9X3</accession>
<feature type="region of interest" description="Disordered" evidence="1">
    <location>
        <begin position="403"/>
        <end position="432"/>
    </location>
</feature>
<sequence length="740" mass="80461">MGCCLSKTDPTSPSPAPSNPTPNPHPDLKPVATQMEQRKKMVASVGRNEERLEKEEREKEGEGGDQEEKKVVKKKEVFVIQHRKSNDKRSDSENGSNSNLPRPDPNEEIGSSIMAAAASGQVVRTSSCTKEEVDAILIQCGRLSRSSSGKGNTGNSGNGRRYSGSKRSFDFDRDNEIDASIGNNNSNSNSNSNSNNSNGEEDERLRRRQSRGSHRRRSTLSRSRERGESQSQSQRSGSRERERGDQGSRRVSRSPGRRSESPLPGSNGNVNCNNNSSNANGRPVKLVSVPATVTSLSVEKGSNNNGGGGGEVKRVLVKRNVGSPRSQSPSRGNGGGVIQQQQPSLSRNGSRKAEQSPYRRTPLNEIDMNSLPLQPLPNKRPMTKGKEIEEDGVVVVKQPVSLASQNKHAETHNTRAAGTPGTHRRTSSRGAEGYEVTKTNYCRVNELQTPDLEYLTEHKGELVSPTGYDALVTPVIVSGSETLKLPQTLMRSRSSRRSRDLDINVDALINPIPATDYNSLLLQDIQNFHHSKSSNTNNNNTSFSLPPCVTKACSILEAVADLNSSTDDRRVSPRATAETASKNDKTSFSFLKRADAKDPFVVESEVKAGDDLMEPSFHKYVTVRKRGGDLDGEESSGSNSFVAGTQNWVSSSSWEPNSADSTDCWTSKSYTREEGFSPVGFQRHAISDFGCGIAEESEKKCSKNTMEKFDHQQQIGGAHPRITSGGQGPIQASKAAVASM</sequence>
<feature type="compositionally biased region" description="Basic and acidic residues" evidence="1">
    <location>
        <begin position="237"/>
        <end position="248"/>
    </location>
</feature>
<dbReference type="OrthoDB" id="1927466at2759"/>
<dbReference type="Proteomes" id="UP001153076">
    <property type="component" value="Unassembled WGS sequence"/>
</dbReference>
<feature type="region of interest" description="Disordered" evidence="1">
    <location>
        <begin position="1"/>
        <end position="113"/>
    </location>
</feature>
<feature type="compositionally biased region" description="Low complexity" evidence="1">
    <location>
        <begin position="261"/>
        <end position="281"/>
    </location>
</feature>
<feature type="region of interest" description="Disordered" evidence="1">
    <location>
        <begin position="322"/>
        <end position="378"/>
    </location>
</feature>
<proteinExistence type="predicted"/>
<dbReference type="PANTHER" id="PTHR34367">
    <property type="entry name" value="OS02G0734667 PROTEIN"/>
    <property type="match status" value="1"/>
</dbReference>
<evidence type="ECO:0000313" key="3">
    <source>
        <dbReference type="Proteomes" id="UP001153076"/>
    </source>
</evidence>
<evidence type="ECO:0000313" key="2">
    <source>
        <dbReference type="EMBL" id="KAJ8434367.1"/>
    </source>
</evidence>
<feature type="compositionally biased region" description="Basic residues" evidence="1">
    <location>
        <begin position="206"/>
        <end position="219"/>
    </location>
</feature>
<reference evidence="2" key="1">
    <citation type="submission" date="2022-04" db="EMBL/GenBank/DDBJ databases">
        <title>Carnegiea gigantea Genome sequencing and assembly v2.</title>
        <authorList>
            <person name="Copetti D."/>
            <person name="Sanderson M.J."/>
            <person name="Burquez A."/>
            <person name="Wojciechowski M.F."/>
        </authorList>
    </citation>
    <scope>NUCLEOTIDE SEQUENCE</scope>
    <source>
        <strain evidence="2">SGP5-SGP5p</strain>
        <tissue evidence="2">Aerial part</tissue>
    </source>
</reference>
<protein>
    <submittedName>
        <fullName evidence="2">Uncharacterized protein</fullName>
    </submittedName>
</protein>
<dbReference type="PANTHER" id="PTHR34367:SF1">
    <property type="entry name" value="OS04G0528600 PROTEIN"/>
    <property type="match status" value="1"/>
</dbReference>
<evidence type="ECO:0000256" key="1">
    <source>
        <dbReference type="SAM" id="MobiDB-lite"/>
    </source>
</evidence>
<keyword evidence="3" id="KW-1185">Reference proteome</keyword>
<dbReference type="EMBL" id="JAKOGI010000481">
    <property type="protein sequence ID" value="KAJ8434367.1"/>
    <property type="molecule type" value="Genomic_DNA"/>
</dbReference>
<gene>
    <name evidence="2" type="ORF">Cgig2_031613</name>
</gene>
<feature type="region of interest" description="Disordered" evidence="1">
    <location>
        <begin position="564"/>
        <end position="583"/>
    </location>
</feature>
<feature type="compositionally biased region" description="Basic and acidic residues" evidence="1">
    <location>
        <begin position="47"/>
        <end position="77"/>
    </location>
</feature>
<dbReference type="InterPro" id="IPR040412">
    <property type="entry name" value="At1g65710-like"/>
</dbReference>